<dbReference type="AlphaFoldDB" id="A0A8S3GTB8"/>
<gene>
    <name evidence="1" type="ORF">BYL167_LOCUS76375</name>
</gene>
<accession>A0A8S3GTB8</accession>
<name>A0A8S3GTB8_9BILA</name>
<evidence type="ECO:0000313" key="2">
    <source>
        <dbReference type="Proteomes" id="UP000681967"/>
    </source>
</evidence>
<evidence type="ECO:0000313" key="1">
    <source>
        <dbReference type="EMBL" id="CAF5167663.1"/>
    </source>
</evidence>
<protein>
    <submittedName>
        <fullName evidence="1">Uncharacterized protein</fullName>
    </submittedName>
</protein>
<dbReference type="EMBL" id="CAJOBH010275341">
    <property type="protein sequence ID" value="CAF5167663.1"/>
    <property type="molecule type" value="Genomic_DNA"/>
</dbReference>
<proteinExistence type="predicted"/>
<sequence length="43" mass="4733">MLDSLPSSSEALIQRLESLKKTFSLPIVQPRGRGHPRSLSSVN</sequence>
<comment type="caution">
    <text evidence="1">The sequence shown here is derived from an EMBL/GenBank/DDBJ whole genome shotgun (WGS) entry which is preliminary data.</text>
</comment>
<reference evidence="1" key="1">
    <citation type="submission" date="2021-02" db="EMBL/GenBank/DDBJ databases">
        <authorList>
            <person name="Nowell W R."/>
        </authorList>
    </citation>
    <scope>NUCLEOTIDE SEQUENCE</scope>
</reference>
<dbReference type="Proteomes" id="UP000681967">
    <property type="component" value="Unassembled WGS sequence"/>
</dbReference>
<feature type="non-terminal residue" evidence="1">
    <location>
        <position position="1"/>
    </location>
</feature>
<organism evidence="1 2">
    <name type="scientific">Rotaria magnacalcarata</name>
    <dbReference type="NCBI Taxonomy" id="392030"/>
    <lineage>
        <taxon>Eukaryota</taxon>
        <taxon>Metazoa</taxon>
        <taxon>Spiralia</taxon>
        <taxon>Gnathifera</taxon>
        <taxon>Rotifera</taxon>
        <taxon>Eurotatoria</taxon>
        <taxon>Bdelloidea</taxon>
        <taxon>Philodinida</taxon>
        <taxon>Philodinidae</taxon>
        <taxon>Rotaria</taxon>
    </lineage>
</organism>
<feature type="non-terminal residue" evidence="1">
    <location>
        <position position="43"/>
    </location>
</feature>